<keyword evidence="1" id="KW-1133">Transmembrane helix</keyword>
<evidence type="ECO:0000313" key="3">
    <source>
        <dbReference type="Proteomes" id="UP001165283"/>
    </source>
</evidence>
<keyword evidence="3" id="KW-1185">Reference proteome</keyword>
<reference evidence="2" key="1">
    <citation type="submission" date="2021-04" db="EMBL/GenBank/DDBJ databases">
        <title>Pseudonocardia sp. nov., isolated from sandy soil of mangrove forest.</title>
        <authorList>
            <person name="Zan Z."/>
            <person name="Huang R."/>
            <person name="Liu W."/>
        </authorList>
    </citation>
    <scope>NUCLEOTIDE SEQUENCE</scope>
    <source>
        <strain evidence="2">S2-4</strain>
    </source>
</reference>
<organism evidence="2 3">
    <name type="scientific">Pseudonocardia humida</name>
    <dbReference type="NCBI Taxonomy" id="2800819"/>
    <lineage>
        <taxon>Bacteria</taxon>
        <taxon>Bacillati</taxon>
        <taxon>Actinomycetota</taxon>
        <taxon>Actinomycetes</taxon>
        <taxon>Pseudonocardiales</taxon>
        <taxon>Pseudonocardiaceae</taxon>
        <taxon>Pseudonocardia</taxon>
    </lineage>
</organism>
<dbReference type="RefSeq" id="WP_252442366.1">
    <property type="nucleotide sequence ID" value="NZ_JAGSOV010000054.1"/>
</dbReference>
<dbReference type="InterPro" id="IPR025329">
    <property type="entry name" value="DUF4235"/>
</dbReference>
<proteinExistence type="predicted"/>
<feature type="transmembrane region" description="Helical" evidence="1">
    <location>
        <begin position="20"/>
        <end position="40"/>
    </location>
</feature>
<keyword evidence="1" id="KW-0472">Membrane</keyword>
<dbReference type="Proteomes" id="UP001165283">
    <property type="component" value="Unassembled WGS sequence"/>
</dbReference>
<evidence type="ECO:0000313" key="2">
    <source>
        <dbReference type="EMBL" id="MCO1658425.1"/>
    </source>
</evidence>
<gene>
    <name evidence="2" type="ORF">KDL28_25495</name>
</gene>
<dbReference type="Pfam" id="PF14019">
    <property type="entry name" value="DUF4235"/>
    <property type="match status" value="1"/>
</dbReference>
<comment type="caution">
    <text evidence="2">The sequence shown here is derived from an EMBL/GenBank/DDBJ whole genome shotgun (WGS) entry which is preliminary data.</text>
</comment>
<dbReference type="EMBL" id="JAGSOV010000054">
    <property type="protein sequence ID" value="MCO1658425.1"/>
    <property type="molecule type" value="Genomic_DNA"/>
</dbReference>
<name>A0ABT1A5Z9_9PSEU</name>
<keyword evidence="1" id="KW-0812">Transmembrane</keyword>
<sequence>MSKQDGNELSGLAKLAYKPFGVAFGMLGGLLAGRVFGVIWKKVSKEDGTPQPLSNEYSTREVLIAATLQGAIFGLIKTAVDRYGMKGVRRFLDAPRPSSAGRKLAAAKAAAGRGAEKVTAA</sequence>
<evidence type="ECO:0000256" key="1">
    <source>
        <dbReference type="SAM" id="Phobius"/>
    </source>
</evidence>
<accession>A0ABT1A5Z9</accession>
<protein>
    <submittedName>
        <fullName evidence="2">DUF4235 domain-containing protein</fullName>
    </submittedName>
</protein>